<evidence type="ECO:0000313" key="4">
    <source>
        <dbReference type="Proteomes" id="UP001303889"/>
    </source>
</evidence>
<sequence>MDQTPAPTTHTNTDTATATPTPTPPRLFNDVHFQRWEPQGPRHAAPWAPFARLPPELRRYLWLACLRRHRMIDLDICAAAGEDAAVHSGHGSQYYSHRNALGNIVSGRDYVLSWCGGHQGPAGAYSPLLWVSREARRAALAFYRVQLPFFGLQRDRVLYLNPAYDVVSIQPQCKPGHAVSHILLADLLHDIKAYDRKGQGVAHLALNKGSFYYDWEVAGSLPFYLTPDYLHPRAAASFTDMLQRTLRSVLFVIGFRNRSYRGLGEWPSHEVYQYHFAQTLPLARREHPAGAFHWLDADPRPGVDIDIRQLPLGDDPRLLVRGWKQLEMLAMEENGGGGVEPGPRAELARHLREEAADWQHSRTWLHETDLRIFPRSIMMPKQGYVLDTETSESMERLPCTAIGLWLFPAEAFKQPTYSPRLLFDLSPARPGLFLFEV</sequence>
<feature type="compositionally biased region" description="Low complexity" evidence="1">
    <location>
        <begin position="1"/>
        <end position="20"/>
    </location>
</feature>
<reference evidence="3" key="2">
    <citation type="submission" date="2023-05" db="EMBL/GenBank/DDBJ databases">
        <authorList>
            <consortium name="Lawrence Berkeley National Laboratory"/>
            <person name="Steindorff A."/>
            <person name="Hensen N."/>
            <person name="Bonometti L."/>
            <person name="Westerberg I."/>
            <person name="Brannstrom I.O."/>
            <person name="Guillou S."/>
            <person name="Cros-Aarteil S."/>
            <person name="Calhoun S."/>
            <person name="Haridas S."/>
            <person name="Kuo A."/>
            <person name="Mondo S."/>
            <person name="Pangilinan J."/>
            <person name="Riley R."/>
            <person name="Labutti K."/>
            <person name="Andreopoulos B."/>
            <person name="Lipzen A."/>
            <person name="Chen C."/>
            <person name="Yanf M."/>
            <person name="Daum C."/>
            <person name="Ng V."/>
            <person name="Clum A."/>
            <person name="Ohm R."/>
            <person name="Martin F."/>
            <person name="Silar P."/>
            <person name="Natvig D."/>
            <person name="Lalanne C."/>
            <person name="Gautier V."/>
            <person name="Ament-Velasquez S.L."/>
            <person name="Kruys A."/>
            <person name="Hutchinson M.I."/>
            <person name="Powell A.J."/>
            <person name="Barry K."/>
            <person name="Miller A.N."/>
            <person name="Grigoriev I.V."/>
            <person name="Debuchy R."/>
            <person name="Gladieux P."/>
            <person name="Thoren M.H."/>
            <person name="Johannesson H."/>
        </authorList>
    </citation>
    <scope>NUCLEOTIDE SEQUENCE</scope>
    <source>
        <strain evidence="3">CBS 103.79</strain>
    </source>
</reference>
<name>A0AAN6ML06_9PEZI</name>
<comment type="caution">
    <text evidence="3">The sequence shown here is derived from an EMBL/GenBank/DDBJ whole genome shotgun (WGS) entry which is preliminary data.</text>
</comment>
<evidence type="ECO:0000256" key="1">
    <source>
        <dbReference type="SAM" id="MobiDB-lite"/>
    </source>
</evidence>
<reference evidence="3" key="1">
    <citation type="journal article" date="2023" name="Mol. Phylogenet. Evol.">
        <title>Genome-scale phylogeny and comparative genomics of the fungal order Sordariales.</title>
        <authorList>
            <person name="Hensen N."/>
            <person name="Bonometti L."/>
            <person name="Westerberg I."/>
            <person name="Brannstrom I.O."/>
            <person name="Guillou S."/>
            <person name="Cros-Aarteil S."/>
            <person name="Calhoun S."/>
            <person name="Haridas S."/>
            <person name="Kuo A."/>
            <person name="Mondo S."/>
            <person name="Pangilinan J."/>
            <person name="Riley R."/>
            <person name="LaButti K."/>
            <person name="Andreopoulos B."/>
            <person name="Lipzen A."/>
            <person name="Chen C."/>
            <person name="Yan M."/>
            <person name="Daum C."/>
            <person name="Ng V."/>
            <person name="Clum A."/>
            <person name="Steindorff A."/>
            <person name="Ohm R.A."/>
            <person name="Martin F."/>
            <person name="Silar P."/>
            <person name="Natvig D.O."/>
            <person name="Lalanne C."/>
            <person name="Gautier V."/>
            <person name="Ament-Velasquez S.L."/>
            <person name="Kruys A."/>
            <person name="Hutchinson M.I."/>
            <person name="Powell A.J."/>
            <person name="Barry K."/>
            <person name="Miller A.N."/>
            <person name="Grigoriev I.V."/>
            <person name="Debuchy R."/>
            <person name="Gladieux P."/>
            <person name="Hiltunen Thoren M."/>
            <person name="Johannesson H."/>
        </authorList>
    </citation>
    <scope>NUCLEOTIDE SEQUENCE</scope>
    <source>
        <strain evidence="3">CBS 103.79</strain>
    </source>
</reference>
<evidence type="ECO:0000259" key="2">
    <source>
        <dbReference type="Pfam" id="PF20150"/>
    </source>
</evidence>
<protein>
    <recommendedName>
        <fullName evidence="2">2EXR domain-containing protein</fullName>
    </recommendedName>
</protein>
<keyword evidence="4" id="KW-1185">Reference proteome</keyword>
<feature type="domain" description="2EXR" evidence="2">
    <location>
        <begin position="49"/>
        <end position="167"/>
    </location>
</feature>
<dbReference type="InterPro" id="IPR045518">
    <property type="entry name" value="2EXR"/>
</dbReference>
<feature type="region of interest" description="Disordered" evidence="1">
    <location>
        <begin position="1"/>
        <end position="25"/>
    </location>
</feature>
<evidence type="ECO:0000313" key="3">
    <source>
        <dbReference type="EMBL" id="KAK3902842.1"/>
    </source>
</evidence>
<organism evidence="3 4">
    <name type="scientific">Staphylotrichum tortipilum</name>
    <dbReference type="NCBI Taxonomy" id="2831512"/>
    <lineage>
        <taxon>Eukaryota</taxon>
        <taxon>Fungi</taxon>
        <taxon>Dikarya</taxon>
        <taxon>Ascomycota</taxon>
        <taxon>Pezizomycotina</taxon>
        <taxon>Sordariomycetes</taxon>
        <taxon>Sordariomycetidae</taxon>
        <taxon>Sordariales</taxon>
        <taxon>Chaetomiaceae</taxon>
        <taxon>Staphylotrichum</taxon>
    </lineage>
</organism>
<gene>
    <name evidence="3" type="ORF">C8A05DRAFT_43825</name>
</gene>
<dbReference type="AlphaFoldDB" id="A0AAN6ML06"/>
<accession>A0AAN6ML06</accession>
<proteinExistence type="predicted"/>
<dbReference type="EMBL" id="MU855484">
    <property type="protein sequence ID" value="KAK3902842.1"/>
    <property type="molecule type" value="Genomic_DNA"/>
</dbReference>
<dbReference type="Pfam" id="PF20150">
    <property type="entry name" value="2EXR"/>
    <property type="match status" value="1"/>
</dbReference>
<dbReference type="Proteomes" id="UP001303889">
    <property type="component" value="Unassembled WGS sequence"/>
</dbReference>